<organism evidence="2 4">
    <name type="scientific">Rhizobium sullae</name>
    <name type="common">Rhizobium hedysari</name>
    <dbReference type="NCBI Taxonomy" id="50338"/>
    <lineage>
        <taxon>Bacteria</taxon>
        <taxon>Pseudomonadati</taxon>
        <taxon>Pseudomonadota</taxon>
        <taxon>Alphaproteobacteria</taxon>
        <taxon>Hyphomicrobiales</taxon>
        <taxon>Rhizobiaceae</taxon>
        <taxon>Rhizobium/Agrobacterium group</taxon>
        <taxon>Rhizobium</taxon>
    </lineage>
</organism>
<keyword evidence="1" id="KW-0472">Membrane</keyword>
<dbReference type="EMBL" id="PIQN01000039">
    <property type="protein sequence ID" value="PKA38849.1"/>
    <property type="molecule type" value="Genomic_DNA"/>
</dbReference>
<reference evidence="3" key="3">
    <citation type="submission" date="2022-09" db="EMBL/GenBank/DDBJ databases">
        <title>Australian commercial rhizobial inoculants.</title>
        <authorList>
            <person name="Kohlmeier M.G."/>
            <person name="O'Hara G.W."/>
            <person name="Colombi E."/>
            <person name="Ramsay J.P."/>
            <person name="Terpolilli J."/>
        </authorList>
    </citation>
    <scope>NUCLEOTIDE SEQUENCE</scope>
    <source>
        <strain evidence="3">WSM1592</strain>
        <plasmid evidence="3">pWSM1592_1</plasmid>
    </source>
</reference>
<reference evidence="2 4" key="1">
    <citation type="submission" date="2017-11" db="EMBL/GenBank/DDBJ databases">
        <authorList>
            <person name="Han C.G."/>
        </authorList>
    </citation>
    <scope>NUCLEOTIDE SEQUENCE [LARGE SCALE GENOMIC DNA]</scope>
    <source>
        <strain evidence="2 4">HCNT1</strain>
    </source>
</reference>
<proteinExistence type="predicted"/>
<evidence type="ECO:0000256" key="1">
    <source>
        <dbReference type="SAM" id="Phobius"/>
    </source>
</evidence>
<name>A0A2N0CYB6_RHISU</name>
<gene>
    <name evidence="2" type="ORF">CWR43_35955</name>
    <name evidence="3" type="ORF">N2599_28960</name>
</gene>
<evidence type="ECO:0000313" key="3">
    <source>
        <dbReference type="EMBL" id="UWU16858.1"/>
    </source>
</evidence>
<dbReference type="Proteomes" id="UP001060123">
    <property type="component" value="Plasmid pWSM1592_1"/>
</dbReference>
<dbReference type="RefSeq" id="WP_027513006.1">
    <property type="nucleotide sequence ID" value="NZ_CP104144.1"/>
</dbReference>
<geneLocation type="plasmid" evidence="3 5">
    <name>pWSM1592_1</name>
</geneLocation>
<dbReference type="Proteomes" id="UP000232164">
    <property type="component" value="Unassembled WGS sequence"/>
</dbReference>
<keyword evidence="3" id="KW-0614">Plasmid</keyword>
<keyword evidence="1" id="KW-0812">Transmembrane</keyword>
<evidence type="ECO:0000313" key="4">
    <source>
        <dbReference type="Proteomes" id="UP000232164"/>
    </source>
</evidence>
<feature type="transmembrane region" description="Helical" evidence="1">
    <location>
        <begin position="35"/>
        <end position="56"/>
    </location>
</feature>
<evidence type="ECO:0000313" key="2">
    <source>
        <dbReference type="EMBL" id="PKA38849.1"/>
    </source>
</evidence>
<protein>
    <submittedName>
        <fullName evidence="2">DUF4381 domain-containing protein</fullName>
    </submittedName>
</protein>
<evidence type="ECO:0000313" key="5">
    <source>
        <dbReference type="Proteomes" id="UP001060123"/>
    </source>
</evidence>
<sequence>MDPTTPPKDPMLEATLRQMADIVLPQPVSMMPATWGWAALTGVVVLVLAYALWRWLRRHAQNRYRRDALADLAALEARIGGDAERLQALAMLPAIVKRTALAVWPREQVASLSGREWGEFLRDHAGKAQIDAGSYHFFAETEYRLSGRPLLNDAAARRVFAAARQWIEAHDVRP</sequence>
<dbReference type="Pfam" id="PF14316">
    <property type="entry name" value="DUF4381"/>
    <property type="match status" value="1"/>
</dbReference>
<dbReference type="InterPro" id="IPR025489">
    <property type="entry name" value="DUF4381"/>
</dbReference>
<reference evidence="2 4" key="2">
    <citation type="submission" date="2017-12" db="EMBL/GenBank/DDBJ databases">
        <title>Genome sequence of Rhizobium sullae HCNT1 isolated from Sulla coronaria nodules and featuring peculiar denitrification phenotypes.</title>
        <authorList>
            <person name="De Diego-Diaz B."/>
            <person name="Treu L."/>
            <person name="Campanaro S."/>
            <person name="Da Silva Duarte V."/>
            <person name="Basaglia M."/>
            <person name="Favaro L."/>
            <person name="Casella S."/>
            <person name="Squartini A."/>
        </authorList>
    </citation>
    <scope>NUCLEOTIDE SEQUENCE [LARGE SCALE GENOMIC DNA]</scope>
    <source>
        <strain evidence="2 4">HCNT1</strain>
    </source>
</reference>
<accession>A0A2N0CYB6</accession>
<dbReference type="STRING" id="1041146.GCA_000427985_04652"/>
<keyword evidence="5" id="KW-1185">Reference proteome</keyword>
<keyword evidence="1" id="KW-1133">Transmembrane helix</keyword>
<dbReference type="AlphaFoldDB" id="A0A2N0CYB6"/>
<dbReference type="EMBL" id="CP104144">
    <property type="protein sequence ID" value="UWU16858.1"/>
    <property type="molecule type" value="Genomic_DNA"/>
</dbReference>